<name>A0ABP6MU25_9ACTN</name>
<evidence type="ECO:0000313" key="3">
    <source>
        <dbReference type="Proteomes" id="UP001500893"/>
    </source>
</evidence>
<sequence length="129" mass="13479">MSLLDVRVPAVLPRIDRNPIHHGTLGAVRSLGGAGVEVHVVAAPRRITARIARPAVLVPMDDASAVAAGRRRAEPAPAHLLPRQPAPRPGQARRPSPPDLLPGLLPEPLPDLPQGLPLGATDDEKASSC</sequence>
<dbReference type="Proteomes" id="UP001500893">
    <property type="component" value="Unassembled WGS sequence"/>
</dbReference>
<evidence type="ECO:0000256" key="1">
    <source>
        <dbReference type="SAM" id="MobiDB-lite"/>
    </source>
</evidence>
<evidence type="ECO:0000313" key="2">
    <source>
        <dbReference type="EMBL" id="GAA3126134.1"/>
    </source>
</evidence>
<comment type="caution">
    <text evidence="2">The sequence shown here is derived from an EMBL/GenBank/DDBJ whole genome shotgun (WGS) entry which is preliminary data.</text>
</comment>
<organism evidence="2 3">
    <name type="scientific">Streptomyces rameus</name>
    <dbReference type="NCBI Taxonomy" id="68261"/>
    <lineage>
        <taxon>Bacteria</taxon>
        <taxon>Bacillati</taxon>
        <taxon>Actinomycetota</taxon>
        <taxon>Actinomycetes</taxon>
        <taxon>Kitasatosporales</taxon>
        <taxon>Streptomycetaceae</taxon>
        <taxon>Streptomyces</taxon>
    </lineage>
</organism>
<feature type="compositionally biased region" description="Pro residues" evidence="1">
    <location>
        <begin position="95"/>
        <end position="111"/>
    </location>
</feature>
<keyword evidence="3" id="KW-1185">Reference proteome</keyword>
<dbReference type="EMBL" id="BAAAVM010000011">
    <property type="protein sequence ID" value="GAA3126134.1"/>
    <property type="molecule type" value="Genomic_DNA"/>
</dbReference>
<protein>
    <submittedName>
        <fullName evidence="2">Uncharacterized protein</fullName>
    </submittedName>
</protein>
<feature type="region of interest" description="Disordered" evidence="1">
    <location>
        <begin position="66"/>
        <end position="129"/>
    </location>
</feature>
<accession>A0ABP6MU25</accession>
<proteinExistence type="predicted"/>
<reference evidence="3" key="1">
    <citation type="journal article" date="2019" name="Int. J. Syst. Evol. Microbiol.">
        <title>The Global Catalogue of Microorganisms (GCM) 10K type strain sequencing project: providing services to taxonomists for standard genome sequencing and annotation.</title>
        <authorList>
            <consortium name="The Broad Institute Genomics Platform"/>
            <consortium name="The Broad Institute Genome Sequencing Center for Infectious Disease"/>
            <person name="Wu L."/>
            <person name="Ma J."/>
        </authorList>
    </citation>
    <scope>NUCLEOTIDE SEQUENCE [LARGE SCALE GENOMIC DNA]</scope>
    <source>
        <strain evidence="3">JCM 11574</strain>
    </source>
</reference>
<gene>
    <name evidence="2" type="ORF">GCM10010521_10960</name>
</gene>